<keyword evidence="1" id="KW-1133">Transmembrane helix</keyword>
<protein>
    <submittedName>
        <fullName evidence="2">Uncharacterized protein</fullName>
    </submittedName>
</protein>
<proteinExistence type="predicted"/>
<gene>
    <name evidence="2" type="ORF">MA16_Dca022310</name>
</gene>
<dbReference type="EMBL" id="KZ502027">
    <property type="protein sequence ID" value="PKU84820.1"/>
    <property type="molecule type" value="Genomic_DNA"/>
</dbReference>
<name>A0A2I0XA98_9ASPA</name>
<keyword evidence="3" id="KW-1185">Reference proteome</keyword>
<evidence type="ECO:0000313" key="3">
    <source>
        <dbReference type="Proteomes" id="UP000233837"/>
    </source>
</evidence>
<keyword evidence="1" id="KW-0812">Transmembrane</keyword>
<dbReference type="Proteomes" id="UP000233837">
    <property type="component" value="Unassembled WGS sequence"/>
</dbReference>
<keyword evidence="1" id="KW-0472">Membrane</keyword>
<accession>A0A2I0XA98</accession>
<feature type="transmembrane region" description="Helical" evidence="1">
    <location>
        <begin position="127"/>
        <end position="146"/>
    </location>
</feature>
<reference evidence="2 3" key="1">
    <citation type="journal article" date="2016" name="Sci. Rep.">
        <title>The Dendrobium catenatum Lindl. genome sequence provides insights into polysaccharide synthase, floral development and adaptive evolution.</title>
        <authorList>
            <person name="Zhang G.Q."/>
            <person name="Xu Q."/>
            <person name="Bian C."/>
            <person name="Tsai W.C."/>
            <person name="Yeh C.M."/>
            <person name="Liu K.W."/>
            <person name="Yoshida K."/>
            <person name="Zhang L.S."/>
            <person name="Chang S.B."/>
            <person name="Chen F."/>
            <person name="Shi Y."/>
            <person name="Su Y.Y."/>
            <person name="Zhang Y.Q."/>
            <person name="Chen L.J."/>
            <person name="Yin Y."/>
            <person name="Lin M."/>
            <person name="Huang H."/>
            <person name="Deng H."/>
            <person name="Wang Z.W."/>
            <person name="Zhu S.L."/>
            <person name="Zhao X."/>
            <person name="Deng C."/>
            <person name="Niu S.C."/>
            <person name="Huang J."/>
            <person name="Wang M."/>
            <person name="Liu G.H."/>
            <person name="Yang H.J."/>
            <person name="Xiao X.J."/>
            <person name="Hsiao Y.Y."/>
            <person name="Wu W.L."/>
            <person name="Chen Y.Y."/>
            <person name="Mitsuda N."/>
            <person name="Ohme-Takagi M."/>
            <person name="Luo Y.B."/>
            <person name="Van de Peer Y."/>
            <person name="Liu Z.J."/>
        </authorList>
    </citation>
    <scope>NUCLEOTIDE SEQUENCE [LARGE SCALE GENOMIC DNA]</scope>
    <source>
        <tissue evidence="2">The whole plant</tissue>
    </source>
</reference>
<feature type="transmembrane region" description="Helical" evidence="1">
    <location>
        <begin position="102"/>
        <end position="121"/>
    </location>
</feature>
<evidence type="ECO:0000313" key="2">
    <source>
        <dbReference type="EMBL" id="PKU84820.1"/>
    </source>
</evidence>
<evidence type="ECO:0000256" key="1">
    <source>
        <dbReference type="SAM" id="Phobius"/>
    </source>
</evidence>
<organism evidence="2 3">
    <name type="scientific">Dendrobium catenatum</name>
    <dbReference type="NCBI Taxonomy" id="906689"/>
    <lineage>
        <taxon>Eukaryota</taxon>
        <taxon>Viridiplantae</taxon>
        <taxon>Streptophyta</taxon>
        <taxon>Embryophyta</taxon>
        <taxon>Tracheophyta</taxon>
        <taxon>Spermatophyta</taxon>
        <taxon>Magnoliopsida</taxon>
        <taxon>Liliopsida</taxon>
        <taxon>Asparagales</taxon>
        <taxon>Orchidaceae</taxon>
        <taxon>Epidendroideae</taxon>
        <taxon>Malaxideae</taxon>
        <taxon>Dendrobiinae</taxon>
        <taxon>Dendrobium</taxon>
    </lineage>
</organism>
<dbReference type="AlphaFoldDB" id="A0A2I0XA98"/>
<reference evidence="2 3" key="2">
    <citation type="journal article" date="2017" name="Nature">
        <title>The Apostasia genome and the evolution of orchids.</title>
        <authorList>
            <person name="Zhang G.Q."/>
            <person name="Liu K.W."/>
            <person name="Li Z."/>
            <person name="Lohaus R."/>
            <person name="Hsiao Y.Y."/>
            <person name="Niu S.C."/>
            <person name="Wang J.Y."/>
            <person name="Lin Y.C."/>
            <person name="Xu Q."/>
            <person name="Chen L.J."/>
            <person name="Yoshida K."/>
            <person name="Fujiwara S."/>
            <person name="Wang Z.W."/>
            <person name="Zhang Y.Q."/>
            <person name="Mitsuda N."/>
            <person name="Wang M."/>
            <person name="Liu G.H."/>
            <person name="Pecoraro L."/>
            <person name="Huang H.X."/>
            <person name="Xiao X.J."/>
            <person name="Lin M."/>
            <person name="Wu X.Y."/>
            <person name="Wu W.L."/>
            <person name="Chen Y.Y."/>
            <person name="Chang S.B."/>
            <person name="Sakamoto S."/>
            <person name="Ohme-Takagi M."/>
            <person name="Yagi M."/>
            <person name="Zeng S.J."/>
            <person name="Shen C.Y."/>
            <person name="Yeh C.M."/>
            <person name="Luo Y.B."/>
            <person name="Tsai W.C."/>
            <person name="Van de Peer Y."/>
            <person name="Liu Z.J."/>
        </authorList>
    </citation>
    <scope>NUCLEOTIDE SEQUENCE [LARGE SCALE GENOMIC DNA]</scope>
    <source>
        <tissue evidence="2">The whole plant</tissue>
    </source>
</reference>
<sequence>MEEEAVPLQGNLPLALPEKGNYSFRGNERFLTTSEDGVFFVDGEQPLHKGPSGNLNDKTIFLSDLYHCDAYTDTKIDILAKCYAIEDNDFSFSKGRELYAELSWLVLLLGLVVSILNYTGLLSDGKLFFFPWKSYYCCLSMVFCTGRRKFRIFARKQFVQDRFSFLPSFWVLVLKHHRMYLGTLREELSRNPLFEKKKKVREMEFEGITRLLRASYTLAPPMAFVILEGSFVREASRSSPSGTCLLHEGEKRAEVLCLL</sequence>